<dbReference type="GO" id="GO:0003735">
    <property type="term" value="F:structural constituent of ribosome"/>
    <property type="evidence" value="ECO:0007669"/>
    <property type="project" value="TreeGrafter"/>
</dbReference>
<accession>A0A292PKV4</accession>
<dbReference type="PROSITE" id="PS50889">
    <property type="entry name" value="S4"/>
    <property type="match status" value="1"/>
</dbReference>
<feature type="domain" description="RNA-binding S4" evidence="8">
    <location>
        <begin position="122"/>
        <end position="185"/>
    </location>
</feature>
<evidence type="ECO:0000256" key="2">
    <source>
        <dbReference type="ARBA" id="ARBA00022730"/>
    </source>
</evidence>
<dbReference type="GO" id="GO:0005763">
    <property type="term" value="C:mitochondrial small ribosomal subunit"/>
    <property type="evidence" value="ECO:0007669"/>
    <property type="project" value="TreeGrafter"/>
</dbReference>
<protein>
    <recommendedName>
        <fullName evidence="8">RNA-binding S4 domain-containing protein</fullName>
    </recommendedName>
</protein>
<proteinExistence type="inferred from homology"/>
<dbReference type="CDD" id="cd00165">
    <property type="entry name" value="S4"/>
    <property type="match status" value="1"/>
</dbReference>
<dbReference type="InterPro" id="IPR002942">
    <property type="entry name" value="S4_RNA-bd"/>
</dbReference>
<evidence type="ECO:0000313" key="9">
    <source>
        <dbReference type="EMBL" id="CUS08169.1"/>
    </source>
</evidence>
<dbReference type="GO" id="GO:0042274">
    <property type="term" value="P:ribosomal small subunit biogenesis"/>
    <property type="evidence" value="ECO:0007669"/>
    <property type="project" value="TreeGrafter"/>
</dbReference>
<keyword evidence="5" id="KW-0687">Ribonucleoprotein</keyword>
<comment type="similarity">
    <text evidence="1">Belongs to the universal ribosomal protein uS4 family.</text>
</comment>
<gene>
    <name evidence="9" type="ORF">GSTUAT00007751001</name>
</gene>
<reference evidence="9" key="1">
    <citation type="submission" date="2015-10" db="EMBL/GenBank/DDBJ databases">
        <authorList>
            <person name="Regsiter A."/>
            <person name="william w."/>
        </authorList>
    </citation>
    <scope>NUCLEOTIDE SEQUENCE</scope>
    <source>
        <strain evidence="9">Montdore</strain>
    </source>
</reference>
<dbReference type="PROSITE" id="PS00632">
    <property type="entry name" value="RIBOSOMAL_S4"/>
    <property type="match status" value="1"/>
</dbReference>
<dbReference type="SUPFAM" id="SSF55174">
    <property type="entry name" value="Alpha-L RNA-binding motif"/>
    <property type="match status" value="1"/>
</dbReference>
<feature type="region of interest" description="Disordered" evidence="7">
    <location>
        <begin position="182"/>
        <end position="264"/>
    </location>
</feature>
<dbReference type="PANTHER" id="PTHR11831">
    <property type="entry name" value="30S 40S RIBOSOMAL PROTEIN"/>
    <property type="match status" value="1"/>
</dbReference>
<evidence type="ECO:0000256" key="1">
    <source>
        <dbReference type="ARBA" id="ARBA00007465"/>
    </source>
</evidence>
<evidence type="ECO:0000256" key="7">
    <source>
        <dbReference type="SAM" id="MobiDB-lite"/>
    </source>
</evidence>
<sequence length="350" mass="39960">MRRKLYVLRKSKLRQSWSKYVLYNMSRAPQPRIPSQKTFFQQKWAAKAEVRHYHGEHLTNRQWQNIFRHTMKASVPMQNVRLALHNGSEMAMGRGSGLQGDEGYGRVKTVPYMSQLFWPMERRLDMAVHRAMFASSARQARQFVVHGFVKVNGKKMVHPGYMLNPGDMFSVDQDQVLFATGQPKRDLKNAEGVAAETDATEGEEKTEGEGGKVKAEAKEGEAVGDTEAKSVEKETEEPSPSPSPSESKQASTEGETEEEIRRREAKEKLKALSQDPNNVLDLTKPYATPWRPRNYLAPFAFIPRYLEVNHNTCHAVYLRHPVAKPGLAEAPSPYPEEVLQMAFAWYLRRR</sequence>
<dbReference type="InterPro" id="IPR036986">
    <property type="entry name" value="S4_RNA-bd_sf"/>
</dbReference>
<evidence type="ECO:0000259" key="8">
    <source>
        <dbReference type="SMART" id="SM00363"/>
    </source>
</evidence>
<keyword evidence="2 6" id="KW-0699">rRNA-binding</keyword>
<dbReference type="Gene3D" id="3.10.290.10">
    <property type="entry name" value="RNA-binding S4 domain"/>
    <property type="match status" value="1"/>
</dbReference>
<evidence type="ECO:0000256" key="6">
    <source>
        <dbReference type="PROSITE-ProRule" id="PRU00182"/>
    </source>
</evidence>
<evidence type="ECO:0000313" key="10">
    <source>
        <dbReference type="Proteomes" id="UP001412239"/>
    </source>
</evidence>
<evidence type="ECO:0000256" key="4">
    <source>
        <dbReference type="ARBA" id="ARBA00022980"/>
    </source>
</evidence>
<dbReference type="Pfam" id="PF01479">
    <property type="entry name" value="S4"/>
    <property type="match status" value="1"/>
</dbReference>
<dbReference type="SMART" id="SM00363">
    <property type="entry name" value="S4"/>
    <property type="match status" value="1"/>
</dbReference>
<dbReference type="InterPro" id="IPR022801">
    <property type="entry name" value="Ribosomal_uS4"/>
</dbReference>
<feature type="compositionally biased region" description="Basic and acidic residues" evidence="7">
    <location>
        <begin position="202"/>
        <end position="233"/>
    </location>
</feature>
<evidence type="ECO:0000256" key="3">
    <source>
        <dbReference type="ARBA" id="ARBA00022884"/>
    </source>
</evidence>
<dbReference type="InterPro" id="IPR018079">
    <property type="entry name" value="Ribosomal_uS4_CS"/>
</dbReference>
<dbReference type="EMBL" id="LN891145">
    <property type="protein sequence ID" value="CUS08169.1"/>
    <property type="molecule type" value="Genomic_DNA"/>
</dbReference>
<keyword evidence="4" id="KW-0689">Ribosomal protein</keyword>
<name>A0A292PKV4_9PEZI</name>
<dbReference type="GO" id="GO:0019843">
    <property type="term" value="F:rRNA binding"/>
    <property type="evidence" value="ECO:0007669"/>
    <property type="project" value="UniProtKB-KW"/>
</dbReference>
<keyword evidence="10" id="KW-1185">Reference proteome</keyword>
<keyword evidence="3 6" id="KW-0694">RNA-binding</keyword>
<organism evidence="9 10">
    <name type="scientific">Tuber aestivum</name>
    <name type="common">summer truffle</name>
    <dbReference type="NCBI Taxonomy" id="59557"/>
    <lineage>
        <taxon>Eukaryota</taxon>
        <taxon>Fungi</taxon>
        <taxon>Dikarya</taxon>
        <taxon>Ascomycota</taxon>
        <taxon>Pezizomycotina</taxon>
        <taxon>Pezizomycetes</taxon>
        <taxon>Pezizales</taxon>
        <taxon>Tuberaceae</taxon>
        <taxon>Tuber</taxon>
    </lineage>
</organism>
<evidence type="ECO:0000256" key="5">
    <source>
        <dbReference type="ARBA" id="ARBA00023274"/>
    </source>
</evidence>
<dbReference type="PANTHER" id="PTHR11831:SF4">
    <property type="entry name" value="SMALL RIBOSOMAL SUBUNIT PROTEIN US4M"/>
    <property type="match status" value="1"/>
</dbReference>
<dbReference type="Proteomes" id="UP001412239">
    <property type="component" value="Unassembled WGS sequence"/>
</dbReference>
<dbReference type="AlphaFoldDB" id="A0A292PKV4"/>